<evidence type="ECO:0000256" key="2">
    <source>
        <dbReference type="ARBA" id="ARBA00022603"/>
    </source>
</evidence>
<evidence type="ECO:0000259" key="4">
    <source>
        <dbReference type="SMART" id="SM00967"/>
    </source>
</evidence>
<dbReference type="Pfam" id="PF00588">
    <property type="entry name" value="SpoU_methylase"/>
    <property type="match status" value="1"/>
</dbReference>
<evidence type="ECO:0000313" key="5">
    <source>
        <dbReference type="EMBL" id="SIN91667.1"/>
    </source>
</evidence>
<dbReference type="InterPro" id="IPR001537">
    <property type="entry name" value="SpoU_MeTrfase"/>
</dbReference>
<dbReference type="Gene3D" id="3.30.1330.30">
    <property type="match status" value="1"/>
</dbReference>
<dbReference type="InterPro" id="IPR029064">
    <property type="entry name" value="Ribosomal_eL30-like_sf"/>
</dbReference>
<keyword evidence="3 5" id="KW-0808">Transferase</keyword>
<dbReference type="SUPFAM" id="SSF55315">
    <property type="entry name" value="L30e-like"/>
    <property type="match status" value="1"/>
</dbReference>
<dbReference type="Proteomes" id="UP000185192">
    <property type="component" value="Unassembled WGS sequence"/>
</dbReference>
<dbReference type="CDD" id="cd18095">
    <property type="entry name" value="SpoU-like_rRNA-MTase"/>
    <property type="match status" value="1"/>
</dbReference>
<protein>
    <submittedName>
        <fullName evidence="5">RNA methyltransferase, TrmH family</fullName>
    </submittedName>
</protein>
<keyword evidence="6" id="KW-1185">Reference proteome</keyword>
<dbReference type="STRING" id="1123272.SAMN02745824_2288"/>
<dbReference type="GO" id="GO:0005737">
    <property type="term" value="C:cytoplasm"/>
    <property type="evidence" value="ECO:0007669"/>
    <property type="project" value="UniProtKB-ARBA"/>
</dbReference>
<dbReference type="InterPro" id="IPR029028">
    <property type="entry name" value="Alpha/beta_knot_MTases"/>
</dbReference>
<dbReference type="GO" id="GO:0003723">
    <property type="term" value="F:RNA binding"/>
    <property type="evidence" value="ECO:0007669"/>
    <property type="project" value="InterPro"/>
</dbReference>
<accession>A0A1N6F8Y6</accession>
<evidence type="ECO:0000256" key="3">
    <source>
        <dbReference type="ARBA" id="ARBA00022679"/>
    </source>
</evidence>
<dbReference type="InterPro" id="IPR051259">
    <property type="entry name" value="rRNA_Methyltransferase"/>
</dbReference>
<dbReference type="GO" id="GO:0032259">
    <property type="term" value="P:methylation"/>
    <property type="evidence" value="ECO:0007669"/>
    <property type="project" value="UniProtKB-KW"/>
</dbReference>
<dbReference type="GO" id="GO:0006396">
    <property type="term" value="P:RNA processing"/>
    <property type="evidence" value="ECO:0007669"/>
    <property type="project" value="InterPro"/>
</dbReference>
<dbReference type="EMBL" id="FSQW01000002">
    <property type="protein sequence ID" value="SIN91667.1"/>
    <property type="molecule type" value="Genomic_DNA"/>
</dbReference>
<proteinExistence type="inferred from homology"/>
<dbReference type="SMART" id="SM00967">
    <property type="entry name" value="SpoU_sub_bind"/>
    <property type="match status" value="1"/>
</dbReference>
<sequence length="271" mass="29351">MPSQERRQITGFSNPTIKRLRSLREKKHRKREGHFLAEGLRILTEALEAGKTPKLLVVVEGAELHPLARDLEAATFADGGEVIETSEAIIGKLTGKSNPQSIVGIYADHPVALADLDRDRSGIWLVAQALRDPGNLGTILRTGDAVGAGGLILIDDCVDPFSVEAVRASMGAIFTQQIAQASWPEFLAWLRAGEGQLVGASLNTDKDYQSVRYEAPTFLLIGNEAQGLPEAYEQDCDLLVKMPMMGKADSLNAAIASAVMAYEVLNQRRTS</sequence>
<dbReference type="Gene3D" id="3.40.1280.10">
    <property type="match status" value="1"/>
</dbReference>
<dbReference type="InterPro" id="IPR029026">
    <property type="entry name" value="tRNA_m1G_MTases_N"/>
</dbReference>
<organism evidence="5 6">
    <name type="scientific">Parasphingorhabdus marina DSM 22363</name>
    <dbReference type="NCBI Taxonomy" id="1123272"/>
    <lineage>
        <taxon>Bacteria</taxon>
        <taxon>Pseudomonadati</taxon>
        <taxon>Pseudomonadota</taxon>
        <taxon>Alphaproteobacteria</taxon>
        <taxon>Sphingomonadales</taxon>
        <taxon>Sphingomonadaceae</taxon>
        <taxon>Parasphingorhabdus</taxon>
    </lineage>
</organism>
<feature type="domain" description="RNA 2-O ribose methyltransferase substrate binding" evidence="4">
    <location>
        <begin position="36"/>
        <end position="112"/>
    </location>
</feature>
<reference evidence="6" key="1">
    <citation type="submission" date="2016-11" db="EMBL/GenBank/DDBJ databases">
        <authorList>
            <person name="Varghese N."/>
            <person name="Submissions S."/>
        </authorList>
    </citation>
    <scope>NUCLEOTIDE SEQUENCE [LARGE SCALE GENOMIC DNA]</scope>
    <source>
        <strain evidence="6">DSM 22363</strain>
    </source>
</reference>
<dbReference type="SUPFAM" id="SSF75217">
    <property type="entry name" value="alpha/beta knot"/>
    <property type="match status" value="1"/>
</dbReference>
<dbReference type="InterPro" id="IPR053888">
    <property type="entry name" value="MRM3-like_sub_bind"/>
</dbReference>
<dbReference type="PANTHER" id="PTHR43191:SF2">
    <property type="entry name" value="RRNA METHYLTRANSFERASE 3, MITOCHONDRIAL"/>
    <property type="match status" value="1"/>
</dbReference>
<name>A0A1N6F8Y6_9SPHN</name>
<keyword evidence="2 5" id="KW-0489">Methyltransferase</keyword>
<dbReference type="Pfam" id="PF22435">
    <property type="entry name" value="MRM3-like_sub_bind"/>
    <property type="match status" value="1"/>
</dbReference>
<dbReference type="GO" id="GO:0008173">
    <property type="term" value="F:RNA methyltransferase activity"/>
    <property type="evidence" value="ECO:0007669"/>
    <property type="project" value="InterPro"/>
</dbReference>
<evidence type="ECO:0000313" key="6">
    <source>
        <dbReference type="Proteomes" id="UP000185192"/>
    </source>
</evidence>
<gene>
    <name evidence="5" type="ORF">SAMN02745824_2288</name>
</gene>
<comment type="similarity">
    <text evidence="1">Belongs to the class IV-like SAM-binding methyltransferase superfamily. RNA methyltransferase TrmH family.</text>
</comment>
<dbReference type="OrthoDB" id="9794400at2"/>
<dbReference type="AlphaFoldDB" id="A0A1N6F8Y6"/>
<dbReference type="InterPro" id="IPR013123">
    <property type="entry name" value="SpoU_subst-bd"/>
</dbReference>
<dbReference type="RefSeq" id="WP_074205338.1">
    <property type="nucleotide sequence ID" value="NZ_FSQW01000002.1"/>
</dbReference>
<evidence type="ECO:0000256" key="1">
    <source>
        <dbReference type="ARBA" id="ARBA00007228"/>
    </source>
</evidence>
<dbReference type="PANTHER" id="PTHR43191">
    <property type="entry name" value="RRNA METHYLTRANSFERASE 3"/>
    <property type="match status" value="1"/>
</dbReference>